<name>A0AAE2CGH0_9LAMI</name>
<comment type="caution">
    <text evidence="3">The sequence shown here is derived from an EMBL/GenBank/DDBJ whole genome shotgun (WGS) entry which is preliminary data.</text>
</comment>
<reference evidence="3" key="2">
    <citation type="journal article" date="2024" name="Plant">
        <title>Genomic evolution and insights into agronomic trait innovations of Sesamum species.</title>
        <authorList>
            <person name="Miao H."/>
            <person name="Wang L."/>
            <person name="Qu L."/>
            <person name="Liu H."/>
            <person name="Sun Y."/>
            <person name="Le M."/>
            <person name="Wang Q."/>
            <person name="Wei S."/>
            <person name="Zheng Y."/>
            <person name="Lin W."/>
            <person name="Duan Y."/>
            <person name="Cao H."/>
            <person name="Xiong S."/>
            <person name="Wang X."/>
            <person name="Wei L."/>
            <person name="Li C."/>
            <person name="Ma Q."/>
            <person name="Ju M."/>
            <person name="Zhao R."/>
            <person name="Li G."/>
            <person name="Mu C."/>
            <person name="Tian Q."/>
            <person name="Mei H."/>
            <person name="Zhang T."/>
            <person name="Gao T."/>
            <person name="Zhang H."/>
        </authorList>
    </citation>
    <scope>NUCLEOTIDE SEQUENCE</scope>
    <source>
        <strain evidence="3">3651</strain>
    </source>
</reference>
<evidence type="ECO:0000313" key="4">
    <source>
        <dbReference type="Proteomes" id="UP001293254"/>
    </source>
</evidence>
<accession>A0AAE2CGH0</accession>
<evidence type="ECO:0000256" key="1">
    <source>
        <dbReference type="SAM" id="MobiDB-lite"/>
    </source>
</evidence>
<keyword evidence="4" id="KW-1185">Reference proteome</keyword>
<sequence length="105" mass="11735">MDPPQCLFIGVVIVAYFLQDIGSYVTSNMELSMFKRWIGGRLMGVIGQCKRARSPGRLNMAKTSRISSARPGFRARAQQQSSAENRSRHPCISPDPRVIQNPLNL</sequence>
<proteinExistence type="predicted"/>
<dbReference type="Proteomes" id="UP001293254">
    <property type="component" value="Unassembled WGS sequence"/>
</dbReference>
<dbReference type="AlphaFoldDB" id="A0AAE2CGH0"/>
<keyword evidence="2" id="KW-0472">Membrane</keyword>
<reference evidence="3" key="1">
    <citation type="submission" date="2020-06" db="EMBL/GenBank/DDBJ databases">
        <authorList>
            <person name="Li T."/>
            <person name="Hu X."/>
            <person name="Zhang T."/>
            <person name="Song X."/>
            <person name="Zhang H."/>
            <person name="Dai N."/>
            <person name="Sheng W."/>
            <person name="Hou X."/>
            <person name="Wei L."/>
        </authorList>
    </citation>
    <scope>NUCLEOTIDE SEQUENCE</scope>
    <source>
        <strain evidence="3">3651</strain>
        <tissue evidence="3">Leaf</tissue>
    </source>
</reference>
<feature type="region of interest" description="Disordered" evidence="1">
    <location>
        <begin position="59"/>
        <end position="105"/>
    </location>
</feature>
<organism evidence="3 4">
    <name type="scientific">Sesamum alatum</name>
    <dbReference type="NCBI Taxonomy" id="300844"/>
    <lineage>
        <taxon>Eukaryota</taxon>
        <taxon>Viridiplantae</taxon>
        <taxon>Streptophyta</taxon>
        <taxon>Embryophyta</taxon>
        <taxon>Tracheophyta</taxon>
        <taxon>Spermatophyta</taxon>
        <taxon>Magnoliopsida</taxon>
        <taxon>eudicotyledons</taxon>
        <taxon>Gunneridae</taxon>
        <taxon>Pentapetalae</taxon>
        <taxon>asterids</taxon>
        <taxon>lamiids</taxon>
        <taxon>Lamiales</taxon>
        <taxon>Pedaliaceae</taxon>
        <taxon>Sesamum</taxon>
    </lineage>
</organism>
<dbReference type="EMBL" id="JACGWO010000008">
    <property type="protein sequence ID" value="KAK4421293.1"/>
    <property type="molecule type" value="Genomic_DNA"/>
</dbReference>
<feature type="transmembrane region" description="Helical" evidence="2">
    <location>
        <begin position="6"/>
        <end position="26"/>
    </location>
</feature>
<gene>
    <name evidence="3" type="ORF">Salat_2079800</name>
</gene>
<protein>
    <submittedName>
        <fullName evidence="3">Uncharacterized protein</fullName>
    </submittedName>
</protein>
<keyword evidence="2" id="KW-1133">Transmembrane helix</keyword>
<evidence type="ECO:0000313" key="3">
    <source>
        <dbReference type="EMBL" id="KAK4421293.1"/>
    </source>
</evidence>
<keyword evidence="2" id="KW-0812">Transmembrane</keyword>
<evidence type="ECO:0000256" key="2">
    <source>
        <dbReference type="SAM" id="Phobius"/>
    </source>
</evidence>